<evidence type="ECO:0000256" key="1">
    <source>
        <dbReference type="SAM" id="Coils"/>
    </source>
</evidence>
<proteinExistence type="predicted"/>
<gene>
    <name evidence="5" type="ORF">MELIAE_LOCUS9700</name>
</gene>
<feature type="region of interest" description="Disordered" evidence="2">
    <location>
        <begin position="1333"/>
        <end position="1358"/>
    </location>
</feature>
<keyword evidence="3" id="KW-0812">Transmembrane</keyword>
<keyword evidence="6" id="KW-1185">Reference proteome</keyword>
<dbReference type="SUPFAM" id="SSF56219">
    <property type="entry name" value="DNase I-like"/>
    <property type="match status" value="1"/>
</dbReference>
<name>A0A9P0FJL2_BRAAE</name>
<dbReference type="OrthoDB" id="6722893at2759"/>
<dbReference type="Pfam" id="PF03372">
    <property type="entry name" value="Exo_endo_phos"/>
    <property type="match status" value="1"/>
</dbReference>
<feature type="transmembrane region" description="Helical" evidence="3">
    <location>
        <begin position="827"/>
        <end position="849"/>
    </location>
</feature>
<evidence type="ECO:0000313" key="5">
    <source>
        <dbReference type="EMBL" id="CAH0559663.1"/>
    </source>
</evidence>
<dbReference type="GO" id="GO:0003824">
    <property type="term" value="F:catalytic activity"/>
    <property type="evidence" value="ECO:0007669"/>
    <property type="project" value="InterPro"/>
</dbReference>
<evidence type="ECO:0000256" key="2">
    <source>
        <dbReference type="SAM" id="MobiDB-lite"/>
    </source>
</evidence>
<dbReference type="Gene3D" id="2.60.40.640">
    <property type="match status" value="2"/>
</dbReference>
<dbReference type="GO" id="GO:0071897">
    <property type="term" value="P:DNA biosynthetic process"/>
    <property type="evidence" value="ECO:0007669"/>
    <property type="project" value="UniProtKB-ARBA"/>
</dbReference>
<dbReference type="SUPFAM" id="SSF56672">
    <property type="entry name" value="DNA/RNA polymerases"/>
    <property type="match status" value="1"/>
</dbReference>
<keyword evidence="3" id="KW-0472">Membrane</keyword>
<evidence type="ECO:0000256" key="3">
    <source>
        <dbReference type="SAM" id="Phobius"/>
    </source>
</evidence>
<dbReference type="PANTHER" id="PTHR33332">
    <property type="entry name" value="REVERSE TRANSCRIPTASE DOMAIN-CONTAINING PROTEIN"/>
    <property type="match status" value="1"/>
</dbReference>
<dbReference type="InterPro" id="IPR036691">
    <property type="entry name" value="Endo/exonu/phosph_ase_sf"/>
</dbReference>
<keyword evidence="1" id="KW-0175">Coiled coil</keyword>
<keyword evidence="3" id="KW-1133">Transmembrane helix</keyword>
<dbReference type="PROSITE" id="PS50878">
    <property type="entry name" value="RT_POL"/>
    <property type="match status" value="1"/>
</dbReference>
<organism evidence="5 6">
    <name type="scientific">Brassicogethes aeneus</name>
    <name type="common">Rape pollen beetle</name>
    <name type="synonym">Meligethes aeneus</name>
    <dbReference type="NCBI Taxonomy" id="1431903"/>
    <lineage>
        <taxon>Eukaryota</taxon>
        <taxon>Metazoa</taxon>
        <taxon>Ecdysozoa</taxon>
        <taxon>Arthropoda</taxon>
        <taxon>Hexapoda</taxon>
        <taxon>Insecta</taxon>
        <taxon>Pterygota</taxon>
        <taxon>Neoptera</taxon>
        <taxon>Endopterygota</taxon>
        <taxon>Coleoptera</taxon>
        <taxon>Polyphaga</taxon>
        <taxon>Cucujiformia</taxon>
        <taxon>Nitidulidae</taxon>
        <taxon>Meligethinae</taxon>
        <taxon>Brassicogethes</taxon>
    </lineage>
</organism>
<reference evidence="5" key="1">
    <citation type="submission" date="2021-12" db="EMBL/GenBank/DDBJ databases">
        <authorList>
            <person name="King R."/>
        </authorList>
    </citation>
    <scope>NUCLEOTIDE SEQUENCE</scope>
</reference>
<dbReference type="CDD" id="cd01650">
    <property type="entry name" value="RT_nLTR_like"/>
    <property type="match status" value="1"/>
</dbReference>
<dbReference type="SUPFAM" id="SSF81296">
    <property type="entry name" value="E set domains"/>
    <property type="match status" value="1"/>
</dbReference>
<protein>
    <recommendedName>
        <fullName evidence="4">Reverse transcriptase domain-containing protein</fullName>
    </recommendedName>
</protein>
<feature type="coiled-coil region" evidence="1">
    <location>
        <begin position="42"/>
        <end position="76"/>
    </location>
</feature>
<dbReference type="Gene3D" id="3.60.10.10">
    <property type="entry name" value="Endonuclease/exonuclease/phosphatase"/>
    <property type="match status" value="1"/>
</dbReference>
<accession>A0A9P0FJL2</accession>
<dbReference type="InterPro" id="IPR014752">
    <property type="entry name" value="Arrestin-like_C"/>
</dbReference>
<feature type="transmembrane region" description="Helical" evidence="3">
    <location>
        <begin position="691"/>
        <end position="715"/>
    </location>
</feature>
<dbReference type="InterPro" id="IPR014756">
    <property type="entry name" value="Ig_E-set"/>
</dbReference>
<dbReference type="InterPro" id="IPR043502">
    <property type="entry name" value="DNA/RNA_pol_sf"/>
</dbReference>
<sequence length="1358" mass="156269">MADFTESQKKYMKELFQNITTNFEQKTEDVKKTLKSEFTKFKEEINVKIKNYEDKIEQLETDNTTLKRQVLTLERKSRKNNIVIFGLNTVTPTNIIEEVLKLFKETLLVPISEQDLSHIYTIGKSAEKPIVVEFISFYKKLAVIKNCYKLKNTNIAISQDQCPEDQENTKILRKYKKEAEEKGEKATIKFNSLKIEDKVYSIRELQAKKDTNREDTQTSTNFKRNIVEVESGEETEVPEIKKNKVATKVNKEAEKSRMLRSIIPKLQDLKFLIESGGFAFFALSETWLNSTIDNEVLKIKGYDFVRCDREGRGGGIILYYKNCLKINVISHNKSNWFESIWVSVSINGLKYVVGVIYRPPGFNNFSEFLDEFDDIICKLLIECDSFFSVGDFNINCLDMTNKNVSNFLSVLESYSLKQIIEEPTRITATCSTLIDLIITSKNSNIVSSKVNNDIDLSDHSSVECSFNVLCIKNEPKFYTFRDFKNFNIEEFYVSLCRFSFNEVFNELDVNNKLTILNNILLSLFDHYAPVRTVRVTKKRAPWLTDNLRLIFRLRNKALQKFKKTKTPNNWDNYKMLRNYANKLIKNEKRAHINSVFTSNNSKQNWKILKDLNVTSKSLPEIPSNLNNEIDINNYFASIIQTEQEPDSIKYNFYNNNEITGVSSFHFSTVSENEVHKCLLSIKSKAVGSDGISIGMLLFCCPFIIPVLTHIINYCIETSSFPKGWKLSYITPIPKVRCPTELKDLRPISILPTMSKILEKLIYQQIRNHLDTFNILPPIQSGFRSRYSCTTALLKVTDDILQDLDSNNMAALILLDYSKAFDLINHKLLLAILKFIGFGYTSVIFLKMYLSDRQQCVRIKNNISTPVEIKCGVPQGSILGPLLFAIYTSQLVKCIKNCNFHLYADDTQLYFPFKCEDLCEITGIINKDLENLSLESSAHSLQINPQKSKVIVFSKRGNVPSISLTINGQKIEQVNKAKNLGVIFDSNLRFSEHVSNCVKKAFYNLKNIYSQRHLLNTNIKKLVCDSMVLSHFNYCDALYGFCLTKIDERRIQRLQNSCVRLICGVRRRLSVKSKFCEIGWLNMSERRLLHSLVLFNNVVTYKCPPYLYNKIKFRTDVHTLNIRNRLNLTIPRHKSAIFQRSYSYNIAKWYNLLPDSVFVVQHVDVCMFSNGKFKNVVAVWNAKDNFPVQSGGKFDKTFTLLPVFVVQHVDVCMFSNGKFKNVVAVWNAKDNFPVQSGGKFDKTFTLLPVKSSTKNWIALEDSYTKSGTSLASTVTTTAHNPDDRNVFAIYVSYYVKVKLLVSVMGGELSLKLPFTLMHTCSEFEHSEPIIRLERPNSIRLEDGATDRRTPSPKQDKDGT</sequence>
<feature type="domain" description="Reverse transcriptase" evidence="4">
    <location>
        <begin position="713"/>
        <end position="965"/>
    </location>
</feature>
<dbReference type="EMBL" id="OV121137">
    <property type="protein sequence ID" value="CAH0559663.1"/>
    <property type="molecule type" value="Genomic_DNA"/>
</dbReference>
<dbReference type="Proteomes" id="UP001154078">
    <property type="component" value="Chromosome 6"/>
</dbReference>
<evidence type="ECO:0000313" key="6">
    <source>
        <dbReference type="Proteomes" id="UP001154078"/>
    </source>
</evidence>
<evidence type="ECO:0000259" key="4">
    <source>
        <dbReference type="PROSITE" id="PS50878"/>
    </source>
</evidence>
<dbReference type="InterPro" id="IPR000477">
    <property type="entry name" value="RT_dom"/>
</dbReference>
<dbReference type="Pfam" id="PF00078">
    <property type="entry name" value="RVT_1"/>
    <property type="match status" value="1"/>
</dbReference>
<dbReference type="InterPro" id="IPR005135">
    <property type="entry name" value="Endo/exonuclease/phosphatase"/>
</dbReference>